<dbReference type="GO" id="GO:0006950">
    <property type="term" value="P:response to stress"/>
    <property type="evidence" value="ECO:0007669"/>
    <property type="project" value="TreeGrafter"/>
</dbReference>
<dbReference type="SUPFAM" id="SSF46785">
    <property type="entry name" value="Winged helix' DNA-binding domain"/>
    <property type="match status" value="1"/>
</dbReference>
<sequence>MHDPGTDMKMKPLEQLLLDLFRELGLHQPARILPGWSLSLSEFLALNVLASRAPLSQRELGCELSLEKSTISRLVDQLEQRGWITPMRDLQDNRLCLLYLSEQGQSIALQLQQRLHEHYQGLFSQLGPGERQALTNGLAALFKLLEPA</sequence>
<reference evidence="2 3" key="1">
    <citation type="submission" date="2019-01" db="EMBL/GenBank/DDBJ databases">
        <title>Ktedonosporobacter rubrisoli SCAWS-G2.</title>
        <authorList>
            <person name="Huang Y."/>
            <person name="Yan B."/>
        </authorList>
    </citation>
    <scope>NUCLEOTIDE SEQUENCE [LARGE SCALE GENOMIC DNA]</scope>
    <source>
        <strain evidence="2 3">SCAWS-G2</strain>
    </source>
</reference>
<protein>
    <submittedName>
        <fullName evidence="2">MarR family transcriptional regulator</fullName>
    </submittedName>
</protein>
<feature type="domain" description="HTH marR-type" evidence="1">
    <location>
        <begin position="10"/>
        <end position="143"/>
    </location>
</feature>
<dbReference type="Gene3D" id="1.10.10.10">
    <property type="entry name" value="Winged helix-like DNA-binding domain superfamily/Winged helix DNA-binding domain"/>
    <property type="match status" value="1"/>
</dbReference>
<dbReference type="InterPro" id="IPR036390">
    <property type="entry name" value="WH_DNA-bd_sf"/>
</dbReference>
<gene>
    <name evidence="2" type="ORF">EPA93_12955</name>
</gene>
<dbReference type="PRINTS" id="PR00598">
    <property type="entry name" value="HTHMARR"/>
</dbReference>
<name>A0A4P6JNV8_KTERU</name>
<dbReference type="EMBL" id="CP035758">
    <property type="protein sequence ID" value="QBD76863.1"/>
    <property type="molecule type" value="Genomic_DNA"/>
</dbReference>
<dbReference type="OrthoDB" id="272330at2"/>
<dbReference type="SMART" id="SM00347">
    <property type="entry name" value="HTH_MARR"/>
    <property type="match status" value="1"/>
</dbReference>
<dbReference type="KEGG" id="kbs:EPA93_12955"/>
<dbReference type="Proteomes" id="UP000290365">
    <property type="component" value="Chromosome"/>
</dbReference>
<evidence type="ECO:0000259" key="1">
    <source>
        <dbReference type="PROSITE" id="PS50995"/>
    </source>
</evidence>
<proteinExistence type="predicted"/>
<dbReference type="InterPro" id="IPR000835">
    <property type="entry name" value="HTH_MarR-typ"/>
</dbReference>
<dbReference type="Pfam" id="PF01047">
    <property type="entry name" value="MarR"/>
    <property type="match status" value="1"/>
</dbReference>
<evidence type="ECO:0000313" key="2">
    <source>
        <dbReference type="EMBL" id="QBD76863.1"/>
    </source>
</evidence>
<keyword evidence="3" id="KW-1185">Reference proteome</keyword>
<dbReference type="InterPro" id="IPR036388">
    <property type="entry name" value="WH-like_DNA-bd_sf"/>
</dbReference>
<dbReference type="PANTHER" id="PTHR33164">
    <property type="entry name" value="TRANSCRIPTIONAL REGULATOR, MARR FAMILY"/>
    <property type="match status" value="1"/>
</dbReference>
<dbReference type="GO" id="GO:0003700">
    <property type="term" value="F:DNA-binding transcription factor activity"/>
    <property type="evidence" value="ECO:0007669"/>
    <property type="project" value="InterPro"/>
</dbReference>
<dbReference type="InterPro" id="IPR039422">
    <property type="entry name" value="MarR/SlyA-like"/>
</dbReference>
<accession>A0A4P6JNV8</accession>
<evidence type="ECO:0000313" key="3">
    <source>
        <dbReference type="Proteomes" id="UP000290365"/>
    </source>
</evidence>
<dbReference type="AlphaFoldDB" id="A0A4P6JNV8"/>
<dbReference type="PANTHER" id="PTHR33164:SF43">
    <property type="entry name" value="HTH-TYPE TRANSCRIPTIONAL REPRESSOR YETL"/>
    <property type="match status" value="1"/>
</dbReference>
<dbReference type="PROSITE" id="PS50995">
    <property type="entry name" value="HTH_MARR_2"/>
    <property type="match status" value="1"/>
</dbReference>
<organism evidence="2 3">
    <name type="scientific">Ktedonosporobacter rubrisoli</name>
    <dbReference type="NCBI Taxonomy" id="2509675"/>
    <lineage>
        <taxon>Bacteria</taxon>
        <taxon>Bacillati</taxon>
        <taxon>Chloroflexota</taxon>
        <taxon>Ktedonobacteria</taxon>
        <taxon>Ktedonobacterales</taxon>
        <taxon>Ktedonosporobacteraceae</taxon>
        <taxon>Ktedonosporobacter</taxon>
    </lineage>
</organism>